<reference evidence="2" key="3">
    <citation type="submission" date="2023-03" db="UniProtKB">
        <authorList>
            <consortium name="EnsemblPlants"/>
        </authorList>
    </citation>
    <scope>IDENTIFICATION</scope>
    <source>
        <strain evidence="2">cv. Chiifu-401-42</strain>
    </source>
</reference>
<dbReference type="SUPFAM" id="SSF53850">
    <property type="entry name" value="Periplasmic binding protein-like II"/>
    <property type="match status" value="1"/>
</dbReference>
<dbReference type="AlphaFoldDB" id="M4ETE2"/>
<dbReference type="Proteomes" id="UP000011750">
    <property type="component" value="Chromosome A04"/>
</dbReference>
<feature type="signal peptide" evidence="1">
    <location>
        <begin position="1"/>
        <end position="25"/>
    </location>
</feature>
<dbReference type="InterPro" id="IPR015683">
    <property type="entry name" value="Ionotropic_Glu_rcpt"/>
</dbReference>
<protein>
    <submittedName>
        <fullName evidence="2">Uncharacterized protein</fullName>
    </submittedName>
</protein>
<dbReference type="Gene3D" id="3.40.190.10">
    <property type="entry name" value="Periplasmic binding protein-like II"/>
    <property type="match status" value="1"/>
</dbReference>
<dbReference type="InParanoid" id="M4ETE2"/>
<name>M4ETE2_BRACM</name>
<dbReference type="EnsemblPlants" id="Bra032073.1">
    <property type="protein sequence ID" value="Bra032073.1-P"/>
    <property type="gene ID" value="Bra032073"/>
</dbReference>
<dbReference type="PANTHER" id="PTHR34836">
    <property type="entry name" value="OS06G0188250 PROTEIN"/>
    <property type="match status" value="1"/>
</dbReference>
<evidence type="ECO:0000313" key="2">
    <source>
        <dbReference type="EnsemblPlants" id="Bra032073.1-P"/>
    </source>
</evidence>
<dbReference type="Gramene" id="Bra032073.1">
    <property type="protein sequence ID" value="Bra032073.1-P"/>
    <property type="gene ID" value="Bra032073"/>
</dbReference>
<keyword evidence="1" id="KW-0732">Signal</keyword>
<accession>M4ETE2</accession>
<organism evidence="2 3">
    <name type="scientific">Brassica campestris</name>
    <name type="common">Field mustard</name>
    <dbReference type="NCBI Taxonomy" id="3711"/>
    <lineage>
        <taxon>Eukaryota</taxon>
        <taxon>Viridiplantae</taxon>
        <taxon>Streptophyta</taxon>
        <taxon>Embryophyta</taxon>
        <taxon>Tracheophyta</taxon>
        <taxon>Spermatophyta</taxon>
        <taxon>Magnoliopsida</taxon>
        <taxon>eudicotyledons</taxon>
        <taxon>Gunneridae</taxon>
        <taxon>Pentapetalae</taxon>
        <taxon>rosids</taxon>
        <taxon>malvids</taxon>
        <taxon>Brassicales</taxon>
        <taxon>Brassicaceae</taxon>
        <taxon>Brassiceae</taxon>
        <taxon>Brassica</taxon>
    </lineage>
</organism>
<feature type="chain" id="PRO_5004052419" evidence="1">
    <location>
        <begin position="26"/>
        <end position="269"/>
    </location>
</feature>
<dbReference type="eggNOG" id="KOG1052">
    <property type="taxonomic scope" value="Eukaryota"/>
</dbReference>
<reference evidence="2 3" key="2">
    <citation type="journal article" date="2018" name="Hortic Res">
        <title>Improved Brassica rapa reference genome by single-molecule sequencing and chromosome conformation capture technologies.</title>
        <authorList>
            <person name="Zhang L."/>
            <person name="Cai X."/>
            <person name="Wu J."/>
            <person name="Liu M."/>
            <person name="Grob S."/>
            <person name="Cheng F."/>
            <person name="Liang J."/>
            <person name="Cai C."/>
            <person name="Liu Z."/>
            <person name="Liu B."/>
            <person name="Wang F."/>
            <person name="Li S."/>
            <person name="Liu F."/>
            <person name="Li X."/>
            <person name="Cheng L."/>
            <person name="Yang W."/>
            <person name="Li M.H."/>
            <person name="Grossniklaus U."/>
            <person name="Zheng H."/>
            <person name="Wang X."/>
        </authorList>
    </citation>
    <scope>NUCLEOTIDE SEQUENCE [LARGE SCALE GENOMIC DNA]</scope>
    <source>
        <strain evidence="2 3">cv. Chiifu-401-42</strain>
    </source>
</reference>
<dbReference type="STRING" id="51351.M4ETE2"/>
<dbReference type="HOGENOM" id="CLU_1035669_0_0_1"/>
<proteinExistence type="predicted"/>
<reference evidence="2 3" key="1">
    <citation type="journal article" date="2011" name="Nat. Genet.">
        <title>The genome of the mesopolyploid crop species Brassica rapa.</title>
        <authorList>
            <consortium name="Brassica rapa Genome Sequencing Project Consortium"/>
            <person name="Wang X."/>
            <person name="Wang H."/>
            <person name="Wang J."/>
            <person name="Sun R."/>
            <person name="Wu J."/>
            <person name="Liu S."/>
            <person name="Bai Y."/>
            <person name="Mun J.H."/>
            <person name="Bancroft I."/>
            <person name="Cheng F."/>
            <person name="Huang S."/>
            <person name="Li X."/>
            <person name="Hua W."/>
            <person name="Wang J."/>
            <person name="Wang X."/>
            <person name="Freeling M."/>
            <person name="Pires J.C."/>
            <person name="Paterson A.H."/>
            <person name="Chalhoub B."/>
            <person name="Wang B."/>
            <person name="Hayward A."/>
            <person name="Sharpe A.G."/>
            <person name="Park B.S."/>
            <person name="Weisshaar B."/>
            <person name="Liu B."/>
            <person name="Li B."/>
            <person name="Liu B."/>
            <person name="Tong C."/>
            <person name="Song C."/>
            <person name="Duran C."/>
            <person name="Peng C."/>
            <person name="Geng C."/>
            <person name="Koh C."/>
            <person name="Lin C."/>
            <person name="Edwards D."/>
            <person name="Mu D."/>
            <person name="Shen D."/>
            <person name="Soumpourou E."/>
            <person name="Li F."/>
            <person name="Fraser F."/>
            <person name="Conant G."/>
            <person name="Lassalle G."/>
            <person name="King G.J."/>
            <person name="Bonnema G."/>
            <person name="Tang H."/>
            <person name="Wang H."/>
            <person name="Belcram H."/>
            <person name="Zhou H."/>
            <person name="Hirakawa H."/>
            <person name="Abe H."/>
            <person name="Guo H."/>
            <person name="Wang H."/>
            <person name="Jin H."/>
            <person name="Parkin I.A."/>
            <person name="Batley J."/>
            <person name="Kim J.S."/>
            <person name="Just J."/>
            <person name="Li J."/>
            <person name="Xu J."/>
            <person name="Deng J."/>
            <person name="Kim J.A."/>
            <person name="Li J."/>
            <person name="Yu J."/>
            <person name="Meng J."/>
            <person name="Wang J."/>
            <person name="Min J."/>
            <person name="Poulain J."/>
            <person name="Wang J."/>
            <person name="Hatakeyama K."/>
            <person name="Wu K."/>
            <person name="Wang L."/>
            <person name="Fang L."/>
            <person name="Trick M."/>
            <person name="Links M.G."/>
            <person name="Zhao M."/>
            <person name="Jin M."/>
            <person name="Ramchiary N."/>
            <person name="Drou N."/>
            <person name="Berkman P.J."/>
            <person name="Cai Q."/>
            <person name="Huang Q."/>
            <person name="Li R."/>
            <person name="Tabata S."/>
            <person name="Cheng S."/>
            <person name="Zhang S."/>
            <person name="Zhang S."/>
            <person name="Huang S."/>
            <person name="Sato S."/>
            <person name="Sun S."/>
            <person name="Kwon S.J."/>
            <person name="Choi S.R."/>
            <person name="Lee T.H."/>
            <person name="Fan W."/>
            <person name="Zhao X."/>
            <person name="Tan X."/>
            <person name="Xu X."/>
            <person name="Wang Y."/>
            <person name="Qiu Y."/>
            <person name="Yin Y."/>
            <person name="Li Y."/>
            <person name="Du Y."/>
            <person name="Liao Y."/>
            <person name="Lim Y."/>
            <person name="Narusaka Y."/>
            <person name="Wang Y."/>
            <person name="Wang Z."/>
            <person name="Li Z."/>
            <person name="Wang Z."/>
            <person name="Xiong Z."/>
            <person name="Zhang Z."/>
        </authorList>
    </citation>
    <scope>NUCLEOTIDE SEQUENCE [LARGE SCALE GENOMIC DNA]</scope>
    <source>
        <strain evidence="2 3">cv. Chiifu-401-42</strain>
    </source>
</reference>
<dbReference type="PANTHER" id="PTHR34836:SF8">
    <property type="entry name" value="BNAC04G37200D PROTEIN"/>
    <property type="match status" value="1"/>
</dbReference>
<evidence type="ECO:0000313" key="3">
    <source>
        <dbReference type="Proteomes" id="UP000011750"/>
    </source>
</evidence>
<keyword evidence="3" id="KW-1185">Reference proteome</keyword>
<evidence type="ECO:0000256" key="1">
    <source>
        <dbReference type="SAM" id="SignalP"/>
    </source>
</evidence>
<sequence length="269" mass="30711">MRNKRVFSFFLLFFISVCFMELGRGQNNKRTEVNVVAVTDVRTTYSKVDMLCVNSSLSDFYSSRPQFQTRLVVNVGDSRNEVVEAAAAGPLLISSLSFRAITYDVSYDFIPFEKLNGQATGNYNDLGHQVFLGRYDVVVRDITILANRSSYIDFTFSFIKSGVGLIVSMDDLVRGDQFRDRQSRGGAQIEDVSQDPREVPLVAHVGLWLLSVGKSCAFKGSMQLWKIVTMWFKREQDYNREDKARRRGLTNREDKARRLGLTKFTRLTT</sequence>